<accession>A0AAD7AXT2</accession>
<gene>
    <name evidence="1" type="ORF">B0H17DRAFT_1222742</name>
</gene>
<sequence length="209" mass="23415">MLPKTLVKVPPSMWVPVKVKGITVVVEGRKPLKLPGLTLRPELQYQHRREVDTQLAELEARCTSGRVRSGAYDAEGNLKVAACERKEADCDWETCAVVAVTPVRTQCCDTLFCKEHIDGTSDEFPVDMRPRRNPPLLRLNRARPAFSRPLPLLPRTQRALRPLRDRPSVVARAFIRAKRDANAPPTPHFKRVGSVLALRCLLGLRSISG</sequence>
<protein>
    <submittedName>
        <fullName evidence="1">Uncharacterized protein</fullName>
    </submittedName>
</protein>
<dbReference type="EMBL" id="JARKIE010001381">
    <property type="protein sequence ID" value="KAJ7602586.1"/>
    <property type="molecule type" value="Genomic_DNA"/>
</dbReference>
<reference evidence="1" key="1">
    <citation type="submission" date="2023-03" db="EMBL/GenBank/DDBJ databases">
        <title>Massive genome expansion in bonnet fungi (Mycena s.s.) driven by repeated elements and novel gene families across ecological guilds.</title>
        <authorList>
            <consortium name="Lawrence Berkeley National Laboratory"/>
            <person name="Harder C.B."/>
            <person name="Miyauchi S."/>
            <person name="Viragh M."/>
            <person name="Kuo A."/>
            <person name="Thoen E."/>
            <person name="Andreopoulos B."/>
            <person name="Lu D."/>
            <person name="Skrede I."/>
            <person name="Drula E."/>
            <person name="Henrissat B."/>
            <person name="Morin E."/>
            <person name="Kohler A."/>
            <person name="Barry K."/>
            <person name="LaButti K."/>
            <person name="Morin E."/>
            <person name="Salamov A."/>
            <person name="Lipzen A."/>
            <person name="Mereny Z."/>
            <person name="Hegedus B."/>
            <person name="Baldrian P."/>
            <person name="Stursova M."/>
            <person name="Weitz H."/>
            <person name="Taylor A."/>
            <person name="Grigoriev I.V."/>
            <person name="Nagy L.G."/>
            <person name="Martin F."/>
            <person name="Kauserud H."/>
        </authorList>
    </citation>
    <scope>NUCLEOTIDE SEQUENCE</scope>
    <source>
        <strain evidence="1">CBHHK067</strain>
    </source>
</reference>
<comment type="caution">
    <text evidence="1">The sequence shown here is derived from an EMBL/GenBank/DDBJ whole genome shotgun (WGS) entry which is preliminary data.</text>
</comment>
<proteinExistence type="predicted"/>
<dbReference type="Proteomes" id="UP001221757">
    <property type="component" value="Unassembled WGS sequence"/>
</dbReference>
<evidence type="ECO:0000313" key="1">
    <source>
        <dbReference type="EMBL" id="KAJ7602586.1"/>
    </source>
</evidence>
<dbReference type="AlphaFoldDB" id="A0AAD7AXT2"/>
<name>A0AAD7AXT2_MYCRO</name>
<evidence type="ECO:0000313" key="2">
    <source>
        <dbReference type="Proteomes" id="UP001221757"/>
    </source>
</evidence>
<keyword evidence="2" id="KW-1185">Reference proteome</keyword>
<organism evidence="1 2">
    <name type="scientific">Mycena rosella</name>
    <name type="common">Pink bonnet</name>
    <name type="synonym">Agaricus rosellus</name>
    <dbReference type="NCBI Taxonomy" id="1033263"/>
    <lineage>
        <taxon>Eukaryota</taxon>
        <taxon>Fungi</taxon>
        <taxon>Dikarya</taxon>
        <taxon>Basidiomycota</taxon>
        <taxon>Agaricomycotina</taxon>
        <taxon>Agaricomycetes</taxon>
        <taxon>Agaricomycetidae</taxon>
        <taxon>Agaricales</taxon>
        <taxon>Marasmiineae</taxon>
        <taxon>Mycenaceae</taxon>
        <taxon>Mycena</taxon>
    </lineage>
</organism>